<evidence type="ECO:0000313" key="2">
    <source>
        <dbReference type="Proteomes" id="UP000789920"/>
    </source>
</evidence>
<name>A0ACA9SX40_9GLOM</name>
<gene>
    <name evidence="1" type="ORF">RPERSI_LOCUS35720</name>
</gene>
<feature type="non-terminal residue" evidence="1">
    <location>
        <position position="173"/>
    </location>
</feature>
<dbReference type="Proteomes" id="UP000789920">
    <property type="component" value="Unassembled WGS sequence"/>
</dbReference>
<proteinExistence type="predicted"/>
<sequence>IFLHNIAEQAELEAQYDLSRFDAPLLRSLPFTRRLSESREISHLNFRNLSHDVKSRIPSHYFKAILEFLKDDISTLYTCLFVNFSVYQLVIPLLWRRPFHHTVSKSRLAGASLIQVYLSFLSDNEIGRLIDSGIHLRAIYNFFRLLIISTPKLKALFERKNYRVVLEVVAATH</sequence>
<dbReference type="EMBL" id="CAJVQC010166877">
    <property type="protein sequence ID" value="CAG8849684.1"/>
    <property type="molecule type" value="Genomic_DNA"/>
</dbReference>
<comment type="caution">
    <text evidence="1">The sequence shown here is derived from an EMBL/GenBank/DDBJ whole genome shotgun (WGS) entry which is preliminary data.</text>
</comment>
<reference evidence="1" key="1">
    <citation type="submission" date="2021-06" db="EMBL/GenBank/DDBJ databases">
        <authorList>
            <person name="Kallberg Y."/>
            <person name="Tangrot J."/>
            <person name="Rosling A."/>
        </authorList>
    </citation>
    <scope>NUCLEOTIDE SEQUENCE</scope>
    <source>
        <strain evidence="1">MA461A</strain>
    </source>
</reference>
<accession>A0ACA9SX40</accession>
<evidence type="ECO:0000313" key="1">
    <source>
        <dbReference type="EMBL" id="CAG8849684.1"/>
    </source>
</evidence>
<organism evidence="1 2">
    <name type="scientific">Racocetra persica</name>
    <dbReference type="NCBI Taxonomy" id="160502"/>
    <lineage>
        <taxon>Eukaryota</taxon>
        <taxon>Fungi</taxon>
        <taxon>Fungi incertae sedis</taxon>
        <taxon>Mucoromycota</taxon>
        <taxon>Glomeromycotina</taxon>
        <taxon>Glomeromycetes</taxon>
        <taxon>Diversisporales</taxon>
        <taxon>Gigasporaceae</taxon>
        <taxon>Racocetra</taxon>
    </lineage>
</organism>
<protein>
    <submittedName>
        <fullName evidence="1">5844_t:CDS:1</fullName>
    </submittedName>
</protein>
<feature type="non-terminal residue" evidence="1">
    <location>
        <position position="1"/>
    </location>
</feature>
<keyword evidence="2" id="KW-1185">Reference proteome</keyword>